<proteinExistence type="predicted"/>
<name>A0A2H4IZZ9_9CAUD</name>
<dbReference type="EMBL" id="MF417874">
    <property type="protein sequence ID" value="ASN68222.1"/>
    <property type="molecule type" value="Genomic_DNA"/>
</dbReference>
<dbReference type="InterPro" id="IPR010982">
    <property type="entry name" value="Lambda_DNA-bd_dom_sf"/>
</dbReference>
<gene>
    <name evidence="2" type="ORF">3S14_29</name>
</gene>
<dbReference type="GO" id="GO:0003677">
    <property type="term" value="F:DNA binding"/>
    <property type="evidence" value="ECO:0007669"/>
    <property type="project" value="InterPro"/>
</dbReference>
<organism evidence="2">
    <name type="scientific">uncultured Caudovirales phage</name>
    <dbReference type="NCBI Taxonomy" id="2100421"/>
    <lineage>
        <taxon>Viruses</taxon>
        <taxon>Duplodnaviria</taxon>
        <taxon>Heunggongvirae</taxon>
        <taxon>Uroviricota</taxon>
        <taxon>Caudoviricetes</taxon>
        <taxon>Peduoviridae</taxon>
        <taxon>Maltschvirus</taxon>
        <taxon>Maltschvirus maltsch</taxon>
    </lineage>
</organism>
<sequence length="115" mass="12772">MQAEERIKELIIAKYGNVRAFATESGISYTTVRSILERGIMNAKAENVFKICHLLGISPDTLAEWGVTDEPQPTNAHDIDEIIANAMMFDGKPLTEDDKRAIRGIIAGYMSSKEK</sequence>
<dbReference type="SUPFAM" id="SSF47413">
    <property type="entry name" value="lambda repressor-like DNA-binding domains"/>
    <property type="match status" value="1"/>
</dbReference>
<reference evidence="2" key="1">
    <citation type="submission" date="2017-06" db="EMBL/GenBank/DDBJ databases">
        <title>Novel phages from South African skin metaviromes.</title>
        <authorList>
            <person name="van Zyl L.J."/>
            <person name="Abrahams Y."/>
            <person name="Stander E.A."/>
            <person name="Kirby B.M."/>
            <person name="Clavaud C."/>
            <person name="Farcet C."/>
            <person name="Breton L."/>
            <person name="Trindade M.I."/>
        </authorList>
    </citation>
    <scope>NUCLEOTIDE SEQUENCE</scope>
</reference>
<accession>A0A2H4IZZ9</accession>
<dbReference type="Gene3D" id="1.10.260.40">
    <property type="entry name" value="lambda repressor-like DNA-binding domains"/>
    <property type="match status" value="1"/>
</dbReference>
<dbReference type="PROSITE" id="PS50943">
    <property type="entry name" value="HTH_CROC1"/>
    <property type="match status" value="1"/>
</dbReference>
<dbReference type="InterPro" id="IPR001387">
    <property type="entry name" value="Cro/C1-type_HTH"/>
</dbReference>
<evidence type="ECO:0000313" key="2">
    <source>
        <dbReference type="EMBL" id="ASN68222.1"/>
    </source>
</evidence>
<dbReference type="Pfam" id="PF01381">
    <property type="entry name" value="HTH_3"/>
    <property type="match status" value="1"/>
</dbReference>
<protein>
    <recommendedName>
        <fullName evidence="1">HTH cro/C1-type domain-containing protein</fullName>
    </recommendedName>
</protein>
<evidence type="ECO:0000259" key="1">
    <source>
        <dbReference type="PROSITE" id="PS50943"/>
    </source>
</evidence>
<feature type="domain" description="HTH cro/C1-type" evidence="1">
    <location>
        <begin position="7"/>
        <end position="62"/>
    </location>
</feature>
<dbReference type="CDD" id="cd00093">
    <property type="entry name" value="HTH_XRE"/>
    <property type="match status" value="1"/>
</dbReference>